<accession>A0A543EN65</accession>
<dbReference type="Proteomes" id="UP000316437">
    <property type="component" value="Unassembled WGS sequence"/>
</dbReference>
<keyword evidence="2" id="KW-1185">Reference proteome</keyword>
<reference evidence="1 2" key="1">
    <citation type="submission" date="2019-06" db="EMBL/GenBank/DDBJ databases">
        <title>Sorghum-associated microbial communities from plants grown in Nebraska, USA.</title>
        <authorList>
            <person name="Schachtman D."/>
        </authorList>
    </citation>
    <scope>NUCLEOTIDE SEQUENCE [LARGE SCALE GENOMIC DNA]</scope>
    <source>
        <strain evidence="1 2">110</strain>
    </source>
</reference>
<dbReference type="AlphaFoldDB" id="A0A543EN65"/>
<dbReference type="EMBL" id="VFPD01000001">
    <property type="protein sequence ID" value="TQM23011.1"/>
    <property type="molecule type" value="Genomic_DNA"/>
</dbReference>
<evidence type="ECO:0000313" key="1">
    <source>
        <dbReference type="EMBL" id="TQM23011.1"/>
    </source>
</evidence>
<evidence type="ECO:0000313" key="2">
    <source>
        <dbReference type="Proteomes" id="UP000316437"/>
    </source>
</evidence>
<protein>
    <recommendedName>
        <fullName evidence="3">DUF4259 domain-containing protein</fullName>
    </recommendedName>
</protein>
<gene>
    <name evidence="1" type="ORF">FB551_2740</name>
</gene>
<organism evidence="1 2">
    <name type="scientific">Chryseobacterium aquifrigidense</name>
    <dbReference type="NCBI Taxonomy" id="558021"/>
    <lineage>
        <taxon>Bacteria</taxon>
        <taxon>Pseudomonadati</taxon>
        <taxon>Bacteroidota</taxon>
        <taxon>Flavobacteriia</taxon>
        <taxon>Flavobacteriales</taxon>
        <taxon>Weeksellaceae</taxon>
        <taxon>Chryseobacterium group</taxon>
        <taxon>Chryseobacterium</taxon>
    </lineage>
</organism>
<dbReference type="RefSeq" id="WP_142017840.1">
    <property type="nucleotide sequence ID" value="NZ_VFPD01000001.1"/>
</dbReference>
<comment type="caution">
    <text evidence="1">The sequence shown here is derived from an EMBL/GenBank/DDBJ whole genome shotgun (WGS) entry which is preliminary data.</text>
</comment>
<sequence>MGTWGTAISSNDTYADIYSEFFGLYNDGLDVAEISNKLIAENQEIISDNDDCNNFWFALAKAQWECKQLNKDIFDRVKTIIETGAELEVWQQLDADEKEIKKRKVVLDKFLADLETERPKAKSRKKKIIRQPVFEKGDCLTFKLENGNFGGAVVLEAIRDNEYGHNLIATTRINQSNKPTKKDFEDAEVLVMNFAIWNNKPNVKWYLPIRHKHIAQLIETTDSLEVQKKYDINSSTFGFVADFDIHIIQAVDEQIKSEETKPRSTTKLTIKELIKNKSRWKLW</sequence>
<name>A0A543EN65_9FLAO</name>
<evidence type="ECO:0008006" key="3">
    <source>
        <dbReference type="Google" id="ProtNLM"/>
    </source>
</evidence>
<proteinExistence type="predicted"/>